<evidence type="ECO:0000313" key="2">
    <source>
        <dbReference type="EMBL" id="TQK76005.1"/>
    </source>
</evidence>
<dbReference type="OrthoDB" id="159782at2"/>
<evidence type="ECO:0000313" key="3">
    <source>
        <dbReference type="Proteomes" id="UP000316181"/>
    </source>
</evidence>
<keyword evidence="3" id="KW-1185">Reference proteome</keyword>
<proteinExistence type="predicted"/>
<organism evidence="2 3">
    <name type="scientific">Rarobacter incanus</name>
    <dbReference type="NCBI Taxonomy" id="153494"/>
    <lineage>
        <taxon>Bacteria</taxon>
        <taxon>Bacillati</taxon>
        <taxon>Actinomycetota</taxon>
        <taxon>Actinomycetes</taxon>
        <taxon>Micrococcales</taxon>
        <taxon>Rarobacteraceae</taxon>
        <taxon>Rarobacter</taxon>
    </lineage>
</organism>
<feature type="compositionally biased region" description="Polar residues" evidence="1">
    <location>
        <begin position="42"/>
        <end position="63"/>
    </location>
</feature>
<dbReference type="Proteomes" id="UP000316181">
    <property type="component" value="Unassembled WGS sequence"/>
</dbReference>
<accession>A0A542SNC4</accession>
<gene>
    <name evidence="2" type="ORF">FB389_0653</name>
</gene>
<name>A0A542SNC4_9MICO</name>
<dbReference type="AlphaFoldDB" id="A0A542SNC4"/>
<comment type="caution">
    <text evidence="2">The sequence shown here is derived from an EMBL/GenBank/DDBJ whole genome shotgun (WGS) entry which is preliminary data.</text>
</comment>
<reference evidence="2 3" key="1">
    <citation type="submission" date="2019-06" db="EMBL/GenBank/DDBJ databases">
        <title>Sequencing the genomes of 1000 actinobacteria strains.</title>
        <authorList>
            <person name="Klenk H.-P."/>
        </authorList>
    </citation>
    <scope>NUCLEOTIDE SEQUENCE [LARGE SCALE GENOMIC DNA]</scope>
    <source>
        <strain evidence="2 3">DSM 10596</strain>
    </source>
</reference>
<dbReference type="RefSeq" id="WP_142111324.1">
    <property type="nucleotide sequence ID" value="NZ_BAAATB010000008.1"/>
</dbReference>
<evidence type="ECO:0000256" key="1">
    <source>
        <dbReference type="SAM" id="MobiDB-lite"/>
    </source>
</evidence>
<dbReference type="EMBL" id="VFNV01000001">
    <property type="protein sequence ID" value="TQK76005.1"/>
    <property type="molecule type" value="Genomic_DNA"/>
</dbReference>
<feature type="region of interest" description="Disordered" evidence="1">
    <location>
        <begin position="42"/>
        <end position="64"/>
    </location>
</feature>
<sequence length="118" mass="13025">MSLVVEYERATHDAEIARLRRVPALRAMLGEAEFVKANRNVSSPHDSVLHSSRSVTKSPTNVPMASCRPTRCELAYFDSEIAQEAGDSLMIKLGQAAKTHFRGKTGTEPVAKDGARRW</sequence>
<protein>
    <submittedName>
        <fullName evidence="2">Uncharacterized protein</fullName>
    </submittedName>
</protein>